<dbReference type="OrthoDB" id="5344363at2"/>
<proteinExistence type="predicted"/>
<evidence type="ECO:0000313" key="2">
    <source>
        <dbReference type="Proteomes" id="UP000006176"/>
    </source>
</evidence>
<reference evidence="1 2" key="1">
    <citation type="submission" date="2012-06" db="EMBL/GenBank/DDBJ databases">
        <title>Complete sequence of Sulfurospirillum barnesii SES-3.</title>
        <authorList>
            <consortium name="US DOE Joint Genome Institute"/>
            <person name="Lucas S."/>
            <person name="Han J."/>
            <person name="Lapidus A."/>
            <person name="Cheng J.-F."/>
            <person name="Goodwin L."/>
            <person name="Pitluck S."/>
            <person name="Peters L."/>
            <person name="Ovchinnikova G."/>
            <person name="Lu M."/>
            <person name="Detter J.C."/>
            <person name="Han C."/>
            <person name="Tapia R."/>
            <person name="Land M."/>
            <person name="Hauser L."/>
            <person name="Kyrpides N."/>
            <person name="Ivanova N."/>
            <person name="Pagani I."/>
            <person name="Stolz J."/>
            <person name="Arkin A."/>
            <person name="Dehal P."/>
            <person name="Oremland R."/>
            <person name="Saltikov C."/>
            <person name="Basu P."/>
            <person name="Hollibaugh J."/>
            <person name="Newman D."/>
            <person name="Stolyar S."/>
            <person name="Hazen T."/>
            <person name="Woyke T."/>
        </authorList>
    </citation>
    <scope>NUCLEOTIDE SEQUENCE [LARGE SCALE GENOMIC DNA]</scope>
    <source>
        <strain evidence="2">ATCC 700032 / DSM 10660 / SES-3</strain>
    </source>
</reference>
<dbReference type="PATRIC" id="fig|760154.4.peg.2295"/>
<gene>
    <name evidence="1" type="ordered locus">Sulba_2292</name>
</gene>
<dbReference type="KEGG" id="sba:Sulba_2292"/>
<dbReference type="Gene3D" id="2.30.30.400">
    <property type="entry name" value="Rof-like"/>
    <property type="match status" value="1"/>
</dbReference>
<dbReference type="eggNOG" id="ENOG5030141">
    <property type="taxonomic scope" value="Bacteria"/>
</dbReference>
<keyword evidence="2" id="KW-1185">Reference proteome</keyword>
<name>I3Y043_SULBS</name>
<protein>
    <submittedName>
        <fullName evidence="1">Uncharacterized protein</fullName>
    </submittedName>
</protein>
<dbReference type="HOGENOM" id="CLU_187661_0_0_7"/>
<dbReference type="EMBL" id="CP003333">
    <property type="protein sequence ID" value="AFL69567.1"/>
    <property type="molecule type" value="Genomic_DNA"/>
</dbReference>
<dbReference type="STRING" id="760154.Sulba_2292"/>
<dbReference type="SUPFAM" id="SSF101744">
    <property type="entry name" value="Rof/RNase P subunit-like"/>
    <property type="match status" value="1"/>
</dbReference>
<dbReference type="Proteomes" id="UP000006176">
    <property type="component" value="Chromosome"/>
</dbReference>
<dbReference type="RefSeq" id="WP_014770430.1">
    <property type="nucleotide sequence ID" value="NC_018002.1"/>
</dbReference>
<sequence length="76" mass="8979">MNTPICCEFYDQLMVAIQRKIPSTIVYLENEQSTTIKDVVTELMMIEYEEFLMLKGGKKINLQTIFSFNGKRHKER</sequence>
<dbReference type="InterPro" id="IPR038626">
    <property type="entry name" value="Rof-like_sf"/>
</dbReference>
<accession>I3Y043</accession>
<dbReference type="InterPro" id="IPR023534">
    <property type="entry name" value="Rof/RNase_P-like"/>
</dbReference>
<organism evidence="1 2">
    <name type="scientific">Sulfurospirillum barnesii (strain ATCC 700032 / DSM 10660 / SES-3)</name>
    <dbReference type="NCBI Taxonomy" id="760154"/>
    <lineage>
        <taxon>Bacteria</taxon>
        <taxon>Pseudomonadati</taxon>
        <taxon>Campylobacterota</taxon>
        <taxon>Epsilonproteobacteria</taxon>
        <taxon>Campylobacterales</taxon>
        <taxon>Sulfurospirillaceae</taxon>
        <taxon>Sulfurospirillum</taxon>
    </lineage>
</organism>
<evidence type="ECO:0000313" key="1">
    <source>
        <dbReference type="EMBL" id="AFL69567.1"/>
    </source>
</evidence>
<dbReference type="AlphaFoldDB" id="I3Y043"/>